<dbReference type="Pfam" id="PF00160">
    <property type="entry name" value="Pro_isomerase"/>
    <property type="match status" value="1"/>
</dbReference>
<feature type="compositionally biased region" description="Low complexity" evidence="3">
    <location>
        <begin position="34"/>
        <end position="55"/>
    </location>
</feature>
<dbReference type="GO" id="GO:0003755">
    <property type="term" value="F:peptidyl-prolyl cis-trans isomerase activity"/>
    <property type="evidence" value="ECO:0007669"/>
    <property type="project" value="UniProtKB-UniRule"/>
</dbReference>
<accession>A0A1H9F2T7</accession>
<organism evidence="5 6">
    <name type="scientific">Microlunatus flavus</name>
    <dbReference type="NCBI Taxonomy" id="1036181"/>
    <lineage>
        <taxon>Bacteria</taxon>
        <taxon>Bacillati</taxon>
        <taxon>Actinomycetota</taxon>
        <taxon>Actinomycetes</taxon>
        <taxon>Propionibacteriales</taxon>
        <taxon>Propionibacteriaceae</taxon>
        <taxon>Microlunatus</taxon>
    </lineage>
</organism>
<feature type="signal peptide" evidence="2">
    <location>
        <begin position="1"/>
        <end position="28"/>
    </location>
</feature>
<evidence type="ECO:0000259" key="4">
    <source>
        <dbReference type="PROSITE" id="PS50072"/>
    </source>
</evidence>
<evidence type="ECO:0000256" key="1">
    <source>
        <dbReference type="ARBA" id="ARBA00002388"/>
    </source>
</evidence>
<feature type="region of interest" description="Disordered" evidence="3">
    <location>
        <begin position="222"/>
        <end position="251"/>
    </location>
</feature>
<dbReference type="InterPro" id="IPR029000">
    <property type="entry name" value="Cyclophilin-like_dom_sf"/>
</dbReference>
<dbReference type="OrthoDB" id="5507614at2"/>
<dbReference type="STRING" id="1036181.SAMN05421756_103132"/>
<keyword evidence="2 5" id="KW-0413">Isomerase</keyword>
<dbReference type="PROSITE" id="PS50072">
    <property type="entry name" value="CSA_PPIASE_2"/>
    <property type="match status" value="1"/>
</dbReference>
<sequence>MPSPSPRRALRLTLLLAGLPLLLLPACGTVPTDPTGGAPSSAAPAATPTPGGPASVEPDGTGPSDGACEYTVTGSPARPVQPPTTSDISSSGTVSYVMHLSEGDVTLKLDRAKAPCTVHSFESLVAQKYFDDTRCHRLVDSGIFVLQCGDPTATGRGGPGYTFPDETDGTEKYTRGTLAMANAGPNTNGSQFFLVWDDSPLPPSYTVFGSFDEKSREVVAGIASQGQDGSSPDGSGVPNSPAKIKSITKAS</sequence>
<dbReference type="Proteomes" id="UP000198504">
    <property type="component" value="Unassembled WGS sequence"/>
</dbReference>
<name>A0A1H9F2T7_9ACTN</name>
<evidence type="ECO:0000313" key="5">
    <source>
        <dbReference type="EMBL" id="SEQ32276.1"/>
    </source>
</evidence>
<evidence type="ECO:0000313" key="6">
    <source>
        <dbReference type="Proteomes" id="UP000198504"/>
    </source>
</evidence>
<comment type="similarity">
    <text evidence="2">Belongs to the cyclophilin-type PPIase family.</text>
</comment>
<comment type="function">
    <text evidence="1 2">PPIases accelerate the folding of proteins. It catalyzes the cis-trans isomerization of proline imidic peptide bonds in oligopeptides.</text>
</comment>
<protein>
    <recommendedName>
        <fullName evidence="2">Peptidyl-prolyl cis-trans isomerase</fullName>
        <shortName evidence="2">PPIase</shortName>
        <ecNumber evidence="2">5.2.1.8</ecNumber>
    </recommendedName>
</protein>
<dbReference type="PRINTS" id="PR00153">
    <property type="entry name" value="CSAPPISMRASE"/>
</dbReference>
<dbReference type="Gene3D" id="2.40.100.10">
    <property type="entry name" value="Cyclophilin-like"/>
    <property type="match status" value="1"/>
</dbReference>
<keyword evidence="6" id="KW-1185">Reference proteome</keyword>
<dbReference type="SUPFAM" id="SSF50891">
    <property type="entry name" value="Cyclophilin-like"/>
    <property type="match status" value="1"/>
</dbReference>
<reference evidence="6" key="1">
    <citation type="submission" date="2016-10" db="EMBL/GenBank/DDBJ databases">
        <authorList>
            <person name="Varghese N."/>
            <person name="Submissions S."/>
        </authorList>
    </citation>
    <scope>NUCLEOTIDE SEQUENCE [LARGE SCALE GENOMIC DNA]</scope>
    <source>
        <strain evidence="6">CGMCC 4.6856</strain>
    </source>
</reference>
<dbReference type="RefSeq" id="WP_091178789.1">
    <property type="nucleotide sequence ID" value="NZ_FOFA01000003.1"/>
</dbReference>
<dbReference type="InterPro" id="IPR002130">
    <property type="entry name" value="Cyclophilin-type_PPIase_dom"/>
</dbReference>
<feature type="chain" id="PRO_5011329910" description="Peptidyl-prolyl cis-trans isomerase" evidence="2">
    <location>
        <begin position="29"/>
        <end position="251"/>
    </location>
</feature>
<dbReference type="EMBL" id="FOFA01000003">
    <property type="protein sequence ID" value="SEQ32276.1"/>
    <property type="molecule type" value="Genomic_DNA"/>
</dbReference>
<dbReference type="EC" id="5.2.1.8" evidence="2"/>
<dbReference type="AlphaFoldDB" id="A0A1H9F2T7"/>
<evidence type="ECO:0000256" key="3">
    <source>
        <dbReference type="SAM" id="MobiDB-lite"/>
    </source>
</evidence>
<dbReference type="PANTHER" id="PTHR45625:SF3">
    <property type="entry name" value="PEPTIDYL-PROLYL CIS-TRANS ISOMERASE B-RELATED"/>
    <property type="match status" value="1"/>
</dbReference>
<feature type="region of interest" description="Disordered" evidence="3">
    <location>
        <begin position="31"/>
        <end position="91"/>
    </location>
</feature>
<gene>
    <name evidence="5" type="ORF">SAMN05421756_103132</name>
</gene>
<evidence type="ECO:0000256" key="2">
    <source>
        <dbReference type="RuleBase" id="RU363019"/>
    </source>
</evidence>
<proteinExistence type="inferred from homology"/>
<dbReference type="CDD" id="cd00317">
    <property type="entry name" value="cyclophilin"/>
    <property type="match status" value="1"/>
</dbReference>
<feature type="compositionally biased region" description="Low complexity" evidence="3">
    <location>
        <begin position="224"/>
        <end position="236"/>
    </location>
</feature>
<keyword evidence="2" id="KW-0732">Signal</keyword>
<dbReference type="InterPro" id="IPR044666">
    <property type="entry name" value="Cyclophilin_A-like"/>
</dbReference>
<comment type="catalytic activity">
    <reaction evidence="2">
        <text>[protein]-peptidylproline (omega=180) = [protein]-peptidylproline (omega=0)</text>
        <dbReference type="Rhea" id="RHEA:16237"/>
        <dbReference type="Rhea" id="RHEA-COMP:10747"/>
        <dbReference type="Rhea" id="RHEA-COMP:10748"/>
        <dbReference type="ChEBI" id="CHEBI:83833"/>
        <dbReference type="ChEBI" id="CHEBI:83834"/>
        <dbReference type="EC" id="5.2.1.8"/>
    </reaction>
</comment>
<dbReference type="PANTHER" id="PTHR45625">
    <property type="entry name" value="PEPTIDYL-PROLYL CIS-TRANS ISOMERASE-RELATED"/>
    <property type="match status" value="1"/>
</dbReference>
<feature type="domain" description="PPIase cyclophilin-type" evidence="4">
    <location>
        <begin position="103"/>
        <end position="249"/>
    </location>
</feature>
<keyword evidence="2" id="KW-0697">Rotamase</keyword>